<feature type="domain" description="YdbS-like PH" evidence="3">
    <location>
        <begin position="276"/>
        <end position="335"/>
    </location>
</feature>
<organism evidence="4 5">
    <name type="scientific">Planococcus dechangensis</name>
    <dbReference type="NCBI Taxonomy" id="1176255"/>
    <lineage>
        <taxon>Bacteria</taxon>
        <taxon>Bacillati</taxon>
        <taxon>Bacillota</taxon>
        <taxon>Bacilli</taxon>
        <taxon>Bacillales</taxon>
        <taxon>Caryophanaceae</taxon>
        <taxon>Planococcus</taxon>
    </lineage>
</organism>
<dbReference type="Pfam" id="PF03703">
    <property type="entry name" value="bPH_2"/>
    <property type="match status" value="3"/>
</dbReference>
<name>A0ABV9M7E9_9BACL</name>
<sequence>MSEIRYKLHPVSALINFLKGLKELILPFVIIFGANLFREGGISGMFSQGWQGLLPLIIGGVVLLFMLIAGIIKWKRFVYWFEDGELRIEYGLFVKKKRYIPFERIQSLNYTEGIFHRPFGLVKVKVETAGSGKVGQSEAELTAIYRAEAERIEQEMKLAKRSYQQQALVEDEATLYGPVQAAKPVVQEEEESKTRILYQMSLKELLMLATTSGGIGVVISGVALFLSQFAELIPYDAIYDEVMVFMRFGYLVVALTVFAGLLLAWIISVAMTLIAYYQFTIHADDERIYITRGLLEKKKVSVPFKRVQGIKMTQNPLRQLFGYVAVTVESAGGTLADKDEKIRLFPLVKQKAMKPVLEELFPEFDWSPELERLPKRSRPFFYRLSIAWLIPAFAALGYFFYPYGLWALAVVPVIILMGLWQHRSAGYAIAERQLTAQFRGVSLHRYYMMKKRIQVIAVTRTIFQRRRDVASVHATIKSGMLGATAFIPHVGREAAEDILAWYEPSGQRQLETEDGPTKNPQPTEIG</sequence>
<feature type="transmembrane region" description="Helical" evidence="2">
    <location>
        <begin position="380"/>
        <end position="399"/>
    </location>
</feature>
<evidence type="ECO:0000313" key="4">
    <source>
        <dbReference type="EMBL" id="MFC4711329.1"/>
    </source>
</evidence>
<dbReference type="EMBL" id="JBHSGL010000002">
    <property type="protein sequence ID" value="MFC4711329.1"/>
    <property type="molecule type" value="Genomic_DNA"/>
</dbReference>
<feature type="transmembrane region" description="Helical" evidence="2">
    <location>
        <begin position="405"/>
        <end position="422"/>
    </location>
</feature>
<evidence type="ECO:0000256" key="1">
    <source>
        <dbReference type="SAM" id="MobiDB-lite"/>
    </source>
</evidence>
<feature type="transmembrane region" description="Helical" evidence="2">
    <location>
        <begin position="50"/>
        <end position="72"/>
    </location>
</feature>
<reference evidence="5" key="1">
    <citation type="journal article" date="2019" name="Int. J. Syst. Evol. Microbiol.">
        <title>The Global Catalogue of Microorganisms (GCM) 10K type strain sequencing project: providing services to taxonomists for standard genome sequencing and annotation.</title>
        <authorList>
            <consortium name="The Broad Institute Genomics Platform"/>
            <consortium name="The Broad Institute Genome Sequencing Center for Infectious Disease"/>
            <person name="Wu L."/>
            <person name="Ma J."/>
        </authorList>
    </citation>
    <scope>NUCLEOTIDE SEQUENCE [LARGE SCALE GENOMIC DNA]</scope>
    <source>
        <strain evidence="5">CGMCC 1.12151</strain>
    </source>
</reference>
<evidence type="ECO:0000259" key="3">
    <source>
        <dbReference type="Pfam" id="PF03703"/>
    </source>
</evidence>
<dbReference type="PANTHER" id="PTHR34473:SF2">
    <property type="entry name" value="UPF0699 TRANSMEMBRANE PROTEIN YDBT"/>
    <property type="match status" value="1"/>
</dbReference>
<accession>A0ABV9M7E9</accession>
<dbReference type="RefSeq" id="WP_377275736.1">
    <property type="nucleotide sequence ID" value="NZ_JBHSGL010000002.1"/>
</dbReference>
<dbReference type="InterPro" id="IPR014529">
    <property type="entry name" value="UCP026631"/>
</dbReference>
<feature type="domain" description="YdbS-like PH" evidence="3">
    <location>
        <begin position="423"/>
        <end position="502"/>
    </location>
</feature>
<proteinExistence type="predicted"/>
<comment type="caution">
    <text evidence="4">The sequence shown here is derived from an EMBL/GenBank/DDBJ whole genome shotgun (WGS) entry which is preliminary data.</text>
</comment>
<dbReference type="PANTHER" id="PTHR34473">
    <property type="entry name" value="UPF0699 TRANSMEMBRANE PROTEIN YDBS"/>
    <property type="match status" value="1"/>
</dbReference>
<dbReference type="PIRSF" id="PIRSF026631">
    <property type="entry name" value="UCP026631"/>
    <property type="match status" value="1"/>
</dbReference>
<dbReference type="Proteomes" id="UP001595932">
    <property type="component" value="Unassembled WGS sequence"/>
</dbReference>
<evidence type="ECO:0000256" key="2">
    <source>
        <dbReference type="SAM" id="Phobius"/>
    </source>
</evidence>
<evidence type="ECO:0000313" key="5">
    <source>
        <dbReference type="Proteomes" id="UP001595932"/>
    </source>
</evidence>
<protein>
    <submittedName>
        <fullName evidence="4">PH domain-containing protein</fullName>
    </submittedName>
</protein>
<feature type="transmembrane region" description="Helical" evidence="2">
    <location>
        <begin position="21"/>
        <end position="38"/>
    </location>
</feature>
<keyword evidence="2" id="KW-1133">Transmembrane helix</keyword>
<feature type="domain" description="YdbS-like PH" evidence="3">
    <location>
        <begin position="74"/>
        <end position="154"/>
    </location>
</feature>
<keyword evidence="2" id="KW-0472">Membrane</keyword>
<gene>
    <name evidence="4" type="ORF">ACFO5U_00580</name>
</gene>
<feature type="transmembrane region" description="Helical" evidence="2">
    <location>
        <begin position="250"/>
        <end position="277"/>
    </location>
</feature>
<feature type="transmembrane region" description="Helical" evidence="2">
    <location>
        <begin position="205"/>
        <end position="230"/>
    </location>
</feature>
<dbReference type="InterPro" id="IPR005182">
    <property type="entry name" value="YdbS-like_PH"/>
</dbReference>
<feature type="region of interest" description="Disordered" evidence="1">
    <location>
        <begin position="506"/>
        <end position="526"/>
    </location>
</feature>
<keyword evidence="2" id="KW-0812">Transmembrane</keyword>
<keyword evidence="5" id="KW-1185">Reference proteome</keyword>